<dbReference type="GO" id="GO:0016810">
    <property type="term" value="F:hydrolase activity, acting on carbon-nitrogen (but not peptide) bonds"/>
    <property type="evidence" value="ECO:0007669"/>
    <property type="project" value="InterPro"/>
</dbReference>
<keyword evidence="1" id="KW-0732">Signal</keyword>
<dbReference type="STRING" id="1792845.BC343_06965"/>
<protein>
    <submittedName>
        <fullName evidence="3">Transcriptional regulator</fullName>
    </submittedName>
</protein>
<keyword evidence="4" id="KW-1185">Reference proteome</keyword>
<dbReference type="RefSeq" id="WP_078349111.1">
    <property type="nucleotide sequence ID" value="NZ_MBTF01000023.1"/>
</dbReference>
<dbReference type="Gene3D" id="2.30.40.10">
    <property type="entry name" value="Urease, subunit C, domain 1"/>
    <property type="match status" value="1"/>
</dbReference>
<reference evidence="3 4" key="1">
    <citation type="submission" date="2016-07" db="EMBL/GenBank/DDBJ databases">
        <title>Genomic analysis of zinc-resistant bacterium Mucilaginibacter pedocola TBZ30.</title>
        <authorList>
            <person name="Huang J."/>
            <person name="Tang J."/>
        </authorList>
    </citation>
    <scope>NUCLEOTIDE SEQUENCE [LARGE SCALE GENOMIC DNA]</scope>
    <source>
        <strain evidence="3 4">TBZ30</strain>
    </source>
</reference>
<dbReference type="InterPro" id="IPR032466">
    <property type="entry name" value="Metal_Hydrolase"/>
</dbReference>
<dbReference type="SUPFAM" id="SSF51556">
    <property type="entry name" value="Metallo-dependent hydrolases"/>
    <property type="match status" value="1"/>
</dbReference>
<feature type="chain" id="PRO_5012459051" evidence="1">
    <location>
        <begin position="20"/>
        <end position="601"/>
    </location>
</feature>
<dbReference type="Pfam" id="PF07969">
    <property type="entry name" value="Amidohydro_3"/>
    <property type="match status" value="1"/>
</dbReference>
<dbReference type="EMBL" id="MBTF01000023">
    <property type="protein sequence ID" value="OOQ58416.1"/>
    <property type="molecule type" value="Genomic_DNA"/>
</dbReference>
<feature type="domain" description="Amidohydrolase 3" evidence="2">
    <location>
        <begin position="76"/>
        <end position="567"/>
    </location>
</feature>
<accession>A0A1S9PBQ3</accession>
<evidence type="ECO:0000259" key="2">
    <source>
        <dbReference type="Pfam" id="PF07969"/>
    </source>
</evidence>
<evidence type="ECO:0000313" key="3">
    <source>
        <dbReference type="EMBL" id="OOQ58416.1"/>
    </source>
</evidence>
<dbReference type="AlphaFoldDB" id="A0A1S9PBQ3"/>
<dbReference type="SUPFAM" id="SSF51338">
    <property type="entry name" value="Composite domain of metallo-dependent hydrolases"/>
    <property type="match status" value="1"/>
</dbReference>
<comment type="caution">
    <text evidence="3">The sequence shown here is derived from an EMBL/GenBank/DDBJ whole genome shotgun (WGS) entry which is preliminary data.</text>
</comment>
<dbReference type="Gene3D" id="3.10.310.70">
    <property type="match status" value="1"/>
</dbReference>
<feature type="signal peptide" evidence="1">
    <location>
        <begin position="1"/>
        <end position="19"/>
    </location>
</feature>
<dbReference type="Proteomes" id="UP000189739">
    <property type="component" value="Unassembled WGS sequence"/>
</dbReference>
<dbReference type="Gene3D" id="3.20.20.140">
    <property type="entry name" value="Metal-dependent hydrolases"/>
    <property type="match status" value="1"/>
</dbReference>
<sequence length="601" mass="67018">MKKAFTLLATAIFSLGLHAQSVNSSAGADMIVYHAKITTQTAAQPEASALAVKAGRIYAVGADNEILSLKDGHTKLIDADGRRLIPGLEDSHMHPLNERNFTQKVKWDGVPTLKRALEMLTEQSARTPEGQWVKVTGAWSPYQFKENREPTIEELNKAVPDKLLWVQYAYNKLWLNKPAMKFFGIGTPKFKADPGTVLQKDSKGNYTGIIEANTFVFVALDAMMPTPTAEEEISSLEYLIRDLNHFGLTTVIENSSVIPYPQGHAPIEALIKANRMNIRFPFVDLGFNYDPNKSWVDTEIERVTRTSPISPGQNLNPNMEHGHEYEGTGEVISPEVHDHENFDKPAIIIPYETMKKYAEEYIRKFIEKRIPFRAHMSYNENLTPFLDAFEEVVKTTPLDGMRWAVEHAETLSDENIARIKKLGGGIALDNKMALHGESFAKTYGLDKAMYTPRFGALKKSGIPLSLTTDAFRVSPANPWTGISWAVTGKSVSGKVILAEDNRLTREEALKLYTTGAAWFENEENEKGRIAPGNLADFVLLSDDYFTIPEDDIKGLTSVLTVLGGKVVWGSGKYSGLSPQLGEVLPSWSPIKYFGGYYFKKQ</sequence>
<evidence type="ECO:0000256" key="1">
    <source>
        <dbReference type="SAM" id="SignalP"/>
    </source>
</evidence>
<dbReference type="OrthoDB" id="9767366at2"/>
<organism evidence="3 4">
    <name type="scientific">Mucilaginibacter pedocola</name>
    <dbReference type="NCBI Taxonomy" id="1792845"/>
    <lineage>
        <taxon>Bacteria</taxon>
        <taxon>Pseudomonadati</taxon>
        <taxon>Bacteroidota</taxon>
        <taxon>Sphingobacteriia</taxon>
        <taxon>Sphingobacteriales</taxon>
        <taxon>Sphingobacteriaceae</taxon>
        <taxon>Mucilaginibacter</taxon>
    </lineage>
</organism>
<dbReference type="InterPro" id="IPR013108">
    <property type="entry name" value="Amidohydro_3"/>
</dbReference>
<dbReference type="PANTHER" id="PTHR22642">
    <property type="entry name" value="IMIDAZOLONEPROPIONASE"/>
    <property type="match status" value="1"/>
</dbReference>
<proteinExistence type="predicted"/>
<name>A0A1S9PBQ3_9SPHI</name>
<dbReference type="PANTHER" id="PTHR22642:SF21">
    <property type="entry name" value="PERIPLASMIC PROTEIN"/>
    <property type="match status" value="1"/>
</dbReference>
<evidence type="ECO:0000313" key="4">
    <source>
        <dbReference type="Proteomes" id="UP000189739"/>
    </source>
</evidence>
<dbReference type="InterPro" id="IPR011059">
    <property type="entry name" value="Metal-dep_hydrolase_composite"/>
</dbReference>
<gene>
    <name evidence="3" type="ORF">BC343_06965</name>
</gene>